<dbReference type="AlphaFoldDB" id="A0A1B1UMP0"/>
<gene>
    <name evidence="2" type="ORF">LMTR13_31300</name>
</gene>
<dbReference type="SUPFAM" id="SSF48452">
    <property type="entry name" value="TPR-like"/>
    <property type="match status" value="1"/>
</dbReference>
<dbReference type="Proteomes" id="UP000092839">
    <property type="component" value="Chromosome"/>
</dbReference>
<dbReference type="KEGG" id="bic:LMTR13_31300"/>
<keyword evidence="3" id="KW-1185">Reference proteome</keyword>
<evidence type="ECO:0000313" key="2">
    <source>
        <dbReference type="EMBL" id="ANW03965.1"/>
    </source>
</evidence>
<protein>
    <recommendedName>
        <fullName evidence="4">Tetratricopeptide repeat protein</fullName>
    </recommendedName>
</protein>
<evidence type="ECO:0000313" key="3">
    <source>
        <dbReference type="Proteomes" id="UP000092839"/>
    </source>
</evidence>
<sequence>MHDLANPALGDSLDSRFSTWLLRPYLDLGPCQAGPTHAKSIEAGWQAYADPDGPIFLPQRALSPGFRVQLAEQAGAPYAVSDPRDLAEDLRTDRWRKLCHDLELWPKLSSARKYRLAVLLHSMCFYELLLKLIPQDWPGGGDSDPSIAQLVFCRASAKFMHELPRRRSGYESEIMAAFENIAVDDRSDGPVRFNATAMVFVQKAKARASLAELDDWSKRLEIAFAAVKDDENAFTAQLFESRFHRGMGFLPQAAGDRELMIRTMDMAERRARDLAPTTAADEILYRENLHAVLESRTKEALWLNDLDLAALRAVELTRVDPFDSKAWVELGQVHYLQENWQRAAEEYIVAAMLGPPASSVGRYMAGVCLRKLGLDFLAAFLFKETQEIDPIGISSRQEIFDLPEIEVLDTLKQWARSNIRL</sequence>
<dbReference type="InterPro" id="IPR011990">
    <property type="entry name" value="TPR-like_helical_dom_sf"/>
</dbReference>
<dbReference type="InterPro" id="IPR019734">
    <property type="entry name" value="TPR_rpt"/>
</dbReference>
<dbReference type="PROSITE" id="PS50005">
    <property type="entry name" value="TPR"/>
    <property type="match status" value="1"/>
</dbReference>
<organism evidence="2 3">
    <name type="scientific">Bradyrhizobium icense</name>
    <dbReference type="NCBI Taxonomy" id="1274631"/>
    <lineage>
        <taxon>Bacteria</taxon>
        <taxon>Pseudomonadati</taxon>
        <taxon>Pseudomonadota</taxon>
        <taxon>Alphaproteobacteria</taxon>
        <taxon>Hyphomicrobiales</taxon>
        <taxon>Nitrobacteraceae</taxon>
        <taxon>Bradyrhizobium</taxon>
    </lineage>
</organism>
<name>A0A1B1UMP0_9BRAD</name>
<reference evidence="2 3" key="1">
    <citation type="submission" date="2016-07" db="EMBL/GenBank/DDBJ databases">
        <title>Complete genome sequence of Bradyrhizobium icense LMTR 13T, a potential inoculant strain isolated from lima bean (Phaseolus lunatus) in Peru.</title>
        <authorList>
            <person name="Ormeno-Orrillo E."/>
            <person name="Duran D."/>
            <person name="Rogel M.A."/>
            <person name="Rey L."/>
            <person name="Imperial J."/>
            <person name="Ruiz-Argueso T."/>
            <person name="Martinez-Romero E."/>
        </authorList>
    </citation>
    <scope>NUCLEOTIDE SEQUENCE [LARGE SCALE GENOMIC DNA]</scope>
    <source>
        <strain evidence="2 3">LMTR 13</strain>
    </source>
</reference>
<dbReference type="Gene3D" id="1.25.40.10">
    <property type="entry name" value="Tetratricopeptide repeat domain"/>
    <property type="match status" value="1"/>
</dbReference>
<dbReference type="RefSeq" id="WP_065731128.1">
    <property type="nucleotide sequence ID" value="NZ_CP016428.1"/>
</dbReference>
<dbReference type="EMBL" id="CP016428">
    <property type="protein sequence ID" value="ANW03965.1"/>
    <property type="molecule type" value="Genomic_DNA"/>
</dbReference>
<accession>A0A1B1UMP0</accession>
<dbReference type="STRING" id="1274631.LMTR13_31300"/>
<evidence type="ECO:0008006" key="4">
    <source>
        <dbReference type="Google" id="ProtNLM"/>
    </source>
</evidence>
<proteinExistence type="predicted"/>
<dbReference type="OrthoDB" id="3699861at2"/>
<evidence type="ECO:0000256" key="1">
    <source>
        <dbReference type="PROSITE-ProRule" id="PRU00339"/>
    </source>
</evidence>
<keyword evidence="1" id="KW-0802">TPR repeat</keyword>
<feature type="repeat" description="TPR" evidence="1">
    <location>
        <begin position="324"/>
        <end position="357"/>
    </location>
</feature>